<reference evidence="1 2" key="1">
    <citation type="submission" date="2016-10" db="EMBL/GenBank/DDBJ databases">
        <authorList>
            <person name="de Groot N.N."/>
        </authorList>
    </citation>
    <scope>NUCLEOTIDE SEQUENCE [LARGE SCALE GENOMIC DNA]</scope>
    <source>
        <strain evidence="1 2">CGMCC 1.9157</strain>
    </source>
</reference>
<evidence type="ECO:0000313" key="1">
    <source>
        <dbReference type="EMBL" id="SFO57037.1"/>
    </source>
</evidence>
<dbReference type="Proteomes" id="UP000199236">
    <property type="component" value="Unassembled WGS sequence"/>
</dbReference>
<keyword evidence="2" id="KW-1185">Reference proteome</keyword>
<dbReference type="OrthoDB" id="7832476at2"/>
<accession>A0A1I5I917</accession>
<evidence type="ECO:0000313" key="2">
    <source>
        <dbReference type="Proteomes" id="UP000199236"/>
    </source>
</evidence>
<dbReference type="RefSeq" id="WP_139229290.1">
    <property type="nucleotide sequence ID" value="NZ_FOVR01000008.1"/>
</dbReference>
<organism evidence="1 2">
    <name type="scientific">Cohaesibacter marisflavi</name>
    <dbReference type="NCBI Taxonomy" id="655353"/>
    <lineage>
        <taxon>Bacteria</taxon>
        <taxon>Pseudomonadati</taxon>
        <taxon>Pseudomonadota</taxon>
        <taxon>Alphaproteobacteria</taxon>
        <taxon>Hyphomicrobiales</taxon>
        <taxon>Cohaesibacteraceae</taxon>
    </lineage>
</organism>
<dbReference type="AlphaFoldDB" id="A0A1I5I917"/>
<proteinExistence type="predicted"/>
<dbReference type="EMBL" id="FOVR01000008">
    <property type="protein sequence ID" value="SFO57037.1"/>
    <property type="molecule type" value="Genomic_DNA"/>
</dbReference>
<protein>
    <submittedName>
        <fullName evidence="1">Uncharacterized protein</fullName>
    </submittedName>
</protein>
<gene>
    <name evidence="1" type="ORF">SAMN04488056_108124</name>
</gene>
<name>A0A1I5I917_9HYPH</name>
<sequence>MTNEKNVPPIWETFCAAIGTEFREAKEIRGASGISHPVEAIGVDDSSKRVVLVSAEYNPRIAALMRVDVQATMTDVKVLVARPLALDLAHTARNMFFTDSGSIDIQKIMPLTMLPQLGDKASDFLKETYGAPATAALNSIAKSNLPVKSHVLTFMEQITSIDWKEMARSTNSEDLPQLLVDALTKFSKIDNLAADRQQGICPLPTYELSDDDWDLFSDIKKIDKVKERLCELNIFQYFFPPADSLALGLIDMGYSTEAQIEANMKTATEHGHRITGNELLSEVDQLPEIVEQLKDCGYVVEGEFANELTEEGKTFRRSVSFRPSESLFHKLARLFSVKVNLNIRDLFDRN</sequence>